<dbReference type="Proteomes" id="UP001596004">
    <property type="component" value="Unassembled WGS sequence"/>
</dbReference>
<keyword evidence="2" id="KW-0472">Membrane</keyword>
<feature type="transmembrane region" description="Helical" evidence="2">
    <location>
        <begin position="100"/>
        <end position="119"/>
    </location>
</feature>
<feature type="transmembrane region" description="Helical" evidence="2">
    <location>
        <begin position="167"/>
        <end position="187"/>
    </location>
</feature>
<comment type="caution">
    <text evidence="3">The sequence shown here is derived from an EMBL/GenBank/DDBJ whole genome shotgun (WGS) entry which is preliminary data.</text>
</comment>
<dbReference type="EMBL" id="JBHSFP010000019">
    <property type="protein sequence ID" value="MFC4534073.1"/>
    <property type="molecule type" value="Genomic_DNA"/>
</dbReference>
<evidence type="ECO:0000313" key="3">
    <source>
        <dbReference type="EMBL" id="MFC4534073.1"/>
    </source>
</evidence>
<evidence type="ECO:0008006" key="5">
    <source>
        <dbReference type="Google" id="ProtNLM"/>
    </source>
</evidence>
<feature type="region of interest" description="Disordered" evidence="1">
    <location>
        <begin position="343"/>
        <end position="382"/>
    </location>
</feature>
<sequence length="382" mass="40423">MTEHATHVTAAPVEPHGRWRLVKASEGLAAKFDAAALALDELAETRRGDALRQRRPRPELRMPRGPAAWRYLALLVLFSAILVPASAGIAGALIPGPAAALPGLLLCAALMATGARVAATMRPSPVRPAVRRGRATPGAEDVSLVRQGLLRVGRAHRGARGRVGGEAVVAVIAHCACVLVCAGWVLVWCRLAGAGAIVATALGVAVLAAGVALLGARLDLAAPARSWPAGRTDRPGGGLSRAAPWPAPGRRHRVAREGARARMRAHRNLWNDIARQCGLHLAPAGDEDTAAGRALLTALLAEGYQDGGLVWRRRVESGVRGPLSIALLNLVRYHPDQLDRRLRRISPDDLGEQKGHRTAGERDKEKQHTPADQTVFPVHDGA</sequence>
<evidence type="ECO:0000313" key="4">
    <source>
        <dbReference type="Proteomes" id="UP001596004"/>
    </source>
</evidence>
<organism evidence="3 4">
    <name type="scientific">Sphaerisporangium dianthi</name>
    <dbReference type="NCBI Taxonomy" id="1436120"/>
    <lineage>
        <taxon>Bacteria</taxon>
        <taxon>Bacillati</taxon>
        <taxon>Actinomycetota</taxon>
        <taxon>Actinomycetes</taxon>
        <taxon>Streptosporangiales</taxon>
        <taxon>Streptosporangiaceae</taxon>
        <taxon>Sphaerisporangium</taxon>
    </lineage>
</organism>
<feature type="region of interest" description="Disordered" evidence="1">
    <location>
        <begin position="226"/>
        <end position="247"/>
    </location>
</feature>
<feature type="compositionally biased region" description="Basic and acidic residues" evidence="1">
    <location>
        <begin position="343"/>
        <end position="369"/>
    </location>
</feature>
<evidence type="ECO:0000256" key="1">
    <source>
        <dbReference type="SAM" id="MobiDB-lite"/>
    </source>
</evidence>
<protein>
    <recommendedName>
        <fullName evidence="5">DUF2207 domain-containing protein</fullName>
    </recommendedName>
</protein>
<keyword evidence="4" id="KW-1185">Reference proteome</keyword>
<keyword evidence="2" id="KW-1133">Transmembrane helix</keyword>
<dbReference type="RefSeq" id="WP_380844132.1">
    <property type="nucleotide sequence ID" value="NZ_JBHSFP010000019.1"/>
</dbReference>
<proteinExistence type="predicted"/>
<gene>
    <name evidence="3" type="ORF">ACFO60_25195</name>
</gene>
<name>A0ABV9CLX5_9ACTN</name>
<feature type="transmembrane region" description="Helical" evidence="2">
    <location>
        <begin position="71"/>
        <end position="94"/>
    </location>
</feature>
<evidence type="ECO:0000256" key="2">
    <source>
        <dbReference type="SAM" id="Phobius"/>
    </source>
</evidence>
<feature type="transmembrane region" description="Helical" evidence="2">
    <location>
        <begin position="193"/>
        <end position="216"/>
    </location>
</feature>
<reference evidence="4" key="1">
    <citation type="journal article" date="2019" name="Int. J. Syst. Evol. Microbiol.">
        <title>The Global Catalogue of Microorganisms (GCM) 10K type strain sequencing project: providing services to taxonomists for standard genome sequencing and annotation.</title>
        <authorList>
            <consortium name="The Broad Institute Genomics Platform"/>
            <consortium name="The Broad Institute Genome Sequencing Center for Infectious Disease"/>
            <person name="Wu L."/>
            <person name="Ma J."/>
        </authorList>
    </citation>
    <scope>NUCLEOTIDE SEQUENCE [LARGE SCALE GENOMIC DNA]</scope>
    <source>
        <strain evidence="4">CGMCC 4.7132</strain>
    </source>
</reference>
<keyword evidence="2" id="KW-0812">Transmembrane</keyword>
<accession>A0ABV9CLX5</accession>